<dbReference type="AlphaFoldDB" id="A0A511TBB0"/>
<dbReference type="OrthoDB" id="5421180at2"/>
<dbReference type="Pfam" id="PF00156">
    <property type="entry name" value="Pribosyltran"/>
    <property type="match status" value="1"/>
</dbReference>
<dbReference type="SUPFAM" id="SSF53271">
    <property type="entry name" value="PRTase-like"/>
    <property type="match status" value="1"/>
</dbReference>
<dbReference type="InterPro" id="IPR000836">
    <property type="entry name" value="PRTase_dom"/>
</dbReference>
<evidence type="ECO:0000259" key="1">
    <source>
        <dbReference type="Pfam" id="PF00156"/>
    </source>
</evidence>
<organism evidence="2 5">
    <name type="scientific">Myxococcus fulvus</name>
    <dbReference type="NCBI Taxonomy" id="33"/>
    <lineage>
        <taxon>Bacteria</taxon>
        <taxon>Pseudomonadati</taxon>
        <taxon>Myxococcota</taxon>
        <taxon>Myxococcia</taxon>
        <taxon>Myxococcales</taxon>
        <taxon>Cystobacterineae</taxon>
        <taxon>Myxococcaceae</taxon>
        <taxon>Myxococcus</taxon>
    </lineage>
</organism>
<sequence length="223" mass="24002">MQGPVFQDRFTAGRALARLLVRHAHRPDTRVLALPRGGVPVAYEVARALGAPLDVFIVRKLGTPGHEELAMGAIATGGTRVLNPEVIDELGITAVQLDAVTAHETRELQRRELSYRQGRPALDVHGCGVILVDDGLATGSTMRAALAALRLQHPSRITVAVPVAPPDTCEALAPLVDEMVCARTPRPFDAVGLWYRHFDQTSDEEVQDLLARSAHQAAPQPGV</sequence>
<gene>
    <name evidence="2" type="ORF">MFU01_65070</name>
    <name evidence="3" type="ORF">SAMN05443572_105168</name>
</gene>
<keyword evidence="2" id="KW-0808">Transferase</keyword>
<dbReference type="InterPro" id="IPR029057">
    <property type="entry name" value="PRTase-like"/>
</dbReference>
<dbReference type="EMBL" id="BJXR01000048">
    <property type="protein sequence ID" value="GEN11470.1"/>
    <property type="molecule type" value="Genomic_DNA"/>
</dbReference>
<name>A0A511TBB0_MYXFU</name>
<proteinExistence type="predicted"/>
<dbReference type="Proteomes" id="UP000321514">
    <property type="component" value="Unassembled WGS sequence"/>
</dbReference>
<dbReference type="Gene3D" id="3.40.50.2020">
    <property type="match status" value="1"/>
</dbReference>
<feature type="domain" description="Phosphoribosyltransferase" evidence="1">
    <location>
        <begin position="12"/>
        <end position="168"/>
    </location>
</feature>
<evidence type="ECO:0000313" key="4">
    <source>
        <dbReference type="Proteomes" id="UP000183760"/>
    </source>
</evidence>
<dbReference type="Gene3D" id="3.30.1310.20">
    <property type="entry name" value="PRTase-like"/>
    <property type="match status" value="1"/>
</dbReference>
<accession>A0A511TBB0</accession>
<evidence type="ECO:0000313" key="3">
    <source>
        <dbReference type="EMBL" id="SEU13106.1"/>
    </source>
</evidence>
<dbReference type="CDD" id="cd06223">
    <property type="entry name" value="PRTases_typeI"/>
    <property type="match status" value="1"/>
</dbReference>
<dbReference type="Proteomes" id="UP000183760">
    <property type="component" value="Unassembled WGS sequence"/>
</dbReference>
<protein>
    <submittedName>
        <fullName evidence="2">Phosphoribosyl transferase</fullName>
    </submittedName>
    <submittedName>
        <fullName evidence="3">Predicted phosphoribosyltransferase</fullName>
    </submittedName>
</protein>
<dbReference type="RefSeq" id="WP_074954810.1">
    <property type="nucleotide sequence ID" value="NZ_BJXR01000048.1"/>
</dbReference>
<comment type="caution">
    <text evidence="2">The sequence shown here is derived from an EMBL/GenBank/DDBJ whole genome shotgun (WGS) entry which is preliminary data.</text>
</comment>
<reference evidence="3 4" key="1">
    <citation type="submission" date="2016-10" db="EMBL/GenBank/DDBJ databases">
        <authorList>
            <person name="Varghese N."/>
            <person name="Submissions S."/>
        </authorList>
    </citation>
    <scope>NUCLEOTIDE SEQUENCE [LARGE SCALE GENOMIC DNA]</scope>
    <source>
        <strain evidence="3 4">DSM 16525</strain>
    </source>
</reference>
<evidence type="ECO:0000313" key="5">
    <source>
        <dbReference type="Proteomes" id="UP000321514"/>
    </source>
</evidence>
<reference evidence="2 5" key="2">
    <citation type="submission" date="2019-07" db="EMBL/GenBank/DDBJ databases">
        <title>Whole genome shotgun sequence of Myxococcus fulvus NBRC 100333.</title>
        <authorList>
            <person name="Hosoyama A."/>
            <person name="Uohara A."/>
            <person name="Ohji S."/>
            <person name="Ichikawa N."/>
        </authorList>
    </citation>
    <scope>NUCLEOTIDE SEQUENCE [LARGE SCALE GENOMIC DNA]</scope>
    <source>
        <strain evidence="2 5">NBRC 100333</strain>
    </source>
</reference>
<dbReference type="GO" id="GO:0016757">
    <property type="term" value="F:glycosyltransferase activity"/>
    <property type="evidence" value="ECO:0007669"/>
    <property type="project" value="UniProtKB-KW"/>
</dbReference>
<evidence type="ECO:0000313" key="2">
    <source>
        <dbReference type="EMBL" id="GEN11470.1"/>
    </source>
</evidence>
<keyword evidence="3" id="KW-0328">Glycosyltransferase</keyword>
<dbReference type="STRING" id="1334629.MFUL124B02_26150"/>
<dbReference type="EMBL" id="FOIB01000005">
    <property type="protein sequence ID" value="SEU13106.1"/>
    <property type="molecule type" value="Genomic_DNA"/>
</dbReference>
<keyword evidence="4" id="KW-1185">Reference proteome</keyword>